<feature type="transmembrane region" description="Helical" evidence="1">
    <location>
        <begin position="12"/>
        <end position="33"/>
    </location>
</feature>
<dbReference type="AlphaFoldDB" id="A0A537JHR8"/>
<name>A0A537JHR8_9BACT</name>
<accession>A0A537JHR8</accession>
<feature type="transmembrane region" description="Helical" evidence="1">
    <location>
        <begin position="234"/>
        <end position="256"/>
    </location>
</feature>
<reference evidence="2 3" key="1">
    <citation type="journal article" date="2019" name="Nat. Microbiol.">
        <title>Mediterranean grassland soil C-N compound turnover is dependent on rainfall and depth, and is mediated by genomically divergent microorganisms.</title>
        <authorList>
            <person name="Diamond S."/>
            <person name="Andeer P.F."/>
            <person name="Li Z."/>
            <person name="Crits-Christoph A."/>
            <person name="Burstein D."/>
            <person name="Anantharaman K."/>
            <person name="Lane K.R."/>
            <person name="Thomas B.C."/>
            <person name="Pan C."/>
            <person name="Northen T.R."/>
            <person name="Banfield J.F."/>
        </authorList>
    </citation>
    <scope>NUCLEOTIDE SEQUENCE [LARGE SCALE GENOMIC DNA]</scope>
    <source>
        <strain evidence="2">NP_6</strain>
    </source>
</reference>
<sequence length="259" mass="28199">MGVLRTPDDARWYRLSLWALVAFAWVVLGVWGASPFAGLLSHRGIGVGPLSPLSRLAVFVFGWTLMTVAMMLPSSLPLINLFRRLVAGRPDRGGLVVRLGVGYVGVWALFGAAAYRGDAWVHEAVEEVPQLAARSAWIAAAILLVAGVYQFTPLKRMCLEKCRSPYMFLVEHWRGRHAGADALRLGVRHGLFCLGCCWTLMLLMFAVGGANLGWMLALGTLMAAERTTRWGRYLTAPVGAALVLWAVLHLAGIAPFPST</sequence>
<protein>
    <submittedName>
        <fullName evidence="2">DUF2182 domain-containing protein</fullName>
    </submittedName>
</protein>
<evidence type="ECO:0000313" key="2">
    <source>
        <dbReference type="EMBL" id="TMI83020.1"/>
    </source>
</evidence>
<feature type="transmembrane region" description="Helical" evidence="1">
    <location>
        <begin position="53"/>
        <end position="74"/>
    </location>
</feature>
<feature type="transmembrane region" description="Helical" evidence="1">
    <location>
        <begin position="191"/>
        <end position="214"/>
    </location>
</feature>
<organism evidence="2 3">
    <name type="scientific">Candidatus Segetimicrobium genomatis</name>
    <dbReference type="NCBI Taxonomy" id="2569760"/>
    <lineage>
        <taxon>Bacteria</taxon>
        <taxon>Bacillati</taxon>
        <taxon>Candidatus Sysuimicrobiota</taxon>
        <taxon>Candidatus Sysuimicrobiia</taxon>
        <taxon>Candidatus Sysuimicrobiales</taxon>
        <taxon>Candidatus Segetimicrobiaceae</taxon>
        <taxon>Candidatus Segetimicrobium</taxon>
    </lineage>
</organism>
<comment type="caution">
    <text evidence="2">The sequence shown here is derived from an EMBL/GenBank/DDBJ whole genome shotgun (WGS) entry which is preliminary data.</text>
</comment>
<feature type="transmembrane region" description="Helical" evidence="1">
    <location>
        <begin position="95"/>
        <end position="115"/>
    </location>
</feature>
<dbReference type="Pfam" id="PF09948">
    <property type="entry name" value="PpoB2"/>
    <property type="match status" value="1"/>
</dbReference>
<keyword evidence="1" id="KW-0472">Membrane</keyword>
<feature type="transmembrane region" description="Helical" evidence="1">
    <location>
        <begin position="135"/>
        <end position="154"/>
    </location>
</feature>
<keyword evidence="1" id="KW-0812">Transmembrane</keyword>
<evidence type="ECO:0000313" key="3">
    <source>
        <dbReference type="Proteomes" id="UP000318093"/>
    </source>
</evidence>
<keyword evidence="1" id="KW-1133">Transmembrane helix</keyword>
<dbReference type="EMBL" id="VBAN01000132">
    <property type="protein sequence ID" value="TMI83020.1"/>
    <property type="molecule type" value="Genomic_DNA"/>
</dbReference>
<proteinExistence type="predicted"/>
<dbReference type="InterPro" id="IPR018688">
    <property type="entry name" value="PpoB2-like"/>
</dbReference>
<evidence type="ECO:0000256" key="1">
    <source>
        <dbReference type="SAM" id="Phobius"/>
    </source>
</evidence>
<dbReference type="Proteomes" id="UP000318093">
    <property type="component" value="Unassembled WGS sequence"/>
</dbReference>
<gene>
    <name evidence="2" type="ORF">E6H03_04525</name>
</gene>